<dbReference type="EMBL" id="JAKOGI010000592">
    <property type="protein sequence ID" value="KAJ8432686.1"/>
    <property type="molecule type" value="Genomic_DNA"/>
</dbReference>
<comment type="caution">
    <text evidence="2">The sequence shown here is derived from an EMBL/GenBank/DDBJ whole genome shotgun (WGS) entry which is preliminary data.</text>
</comment>
<accession>A0A9Q1JWM5</accession>
<organism evidence="2 3">
    <name type="scientific">Carnegiea gigantea</name>
    <dbReference type="NCBI Taxonomy" id="171969"/>
    <lineage>
        <taxon>Eukaryota</taxon>
        <taxon>Viridiplantae</taxon>
        <taxon>Streptophyta</taxon>
        <taxon>Embryophyta</taxon>
        <taxon>Tracheophyta</taxon>
        <taxon>Spermatophyta</taxon>
        <taxon>Magnoliopsida</taxon>
        <taxon>eudicotyledons</taxon>
        <taxon>Gunneridae</taxon>
        <taxon>Pentapetalae</taxon>
        <taxon>Caryophyllales</taxon>
        <taxon>Cactineae</taxon>
        <taxon>Cactaceae</taxon>
        <taxon>Cactoideae</taxon>
        <taxon>Echinocereeae</taxon>
        <taxon>Carnegiea</taxon>
    </lineage>
</organism>
<evidence type="ECO:0000256" key="1">
    <source>
        <dbReference type="SAM" id="MobiDB-lite"/>
    </source>
</evidence>
<feature type="compositionally biased region" description="Basic and acidic residues" evidence="1">
    <location>
        <begin position="129"/>
        <end position="140"/>
    </location>
</feature>
<dbReference type="Proteomes" id="UP001153076">
    <property type="component" value="Unassembled WGS sequence"/>
</dbReference>
<feature type="region of interest" description="Disordered" evidence="1">
    <location>
        <begin position="248"/>
        <end position="303"/>
    </location>
</feature>
<name>A0A9Q1JWM5_9CARY</name>
<feature type="compositionally biased region" description="Acidic residues" evidence="1">
    <location>
        <begin position="251"/>
        <end position="261"/>
    </location>
</feature>
<protein>
    <submittedName>
        <fullName evidence="2">Uncharacterized protein</fullName>
    </submittedName>
</protein>
<sequence>MDAGNEPERQRGKSSDRELLNWLAKLSYFENDYFLAATGLLILENYSKEQARVMLSPFKSRSATITEVAAKAILPGRRGASLRRIPSEEGTEGHAAQSEALDPPRRGPGGGRSLGSDPHKGRPTLSKSAEAERSPQRRVFEERLTGRLLARHSRMGAFLAGGLPGEPARPLATKRQSGLRGSEKGVAAPAGRGVYQDRGRESLAMREPPRLSNRATIATIRTTRNASNNSLRPWPLMIFIKRAILRPTSTSEDDSLGEPEDTTPLNGEGTANKGSDDEAIVNDGSNDKNPVRVRPNAPPMVKC</sequence>
<gene>
    <name evidence="2" type="ORF">Cgig2_034012</name>
</gene>
<reference evidence="2" key="1">
    <citation type="submission" date="2022-04" db="EMBL/GenBank/DDBJ databases">
        <title>Carnegiea gigantea Genome sequencing and assembly v2.</title>
        <authorList>
            <person name="Copetti D."/>
            <person name="Sanderson M.J."/>
            <person name="Burquez A."/>
            <person name="Wojciechowski M.F."/>
        </authorList>
    </citation>
    <scope>NUCLEOTIDE SEQUENCE</scope>
    <source>
        <strain evidence="2">SGP5-SGP5p</strain>
        <tissue evidence="2">Aerial part</tissue>
    </source>
</reference>
<evidence type="ECO:0000313" key="2">
    <source>
        <dbReference type="EMBL" id="KAJ8432686.1"/>
    </source>
</evidence>
<dbReference type="AlphaFoldDB" id="A0A9Q1JWM5"/>
<feature type="region of interest" description="Disordered" evidence="1">
    <location>
        <begin position="79"/>
        <end position="140"/>
    </location>
</feature>
<keyword evidence="3" id="KW-1185">Reference proteome</keyword>
<proteinExistence type="predicted"/>
<feature type="region of interest" description="Disordered" evidence="1">
    <location>
        <begin position="160"/>
        <end position="194"/>
    </location>
</feature>
<evidence type="ECO:0000313" key="3">
    <source>
        <dbReference type="Proteomes" id="UP001153076"/>
    </source>
</evidence>